<feature type="binding site" evidence="5">
    <location>
        <begin position="68"/>
        <end position="70"/>
    </location>
    <ligand>
        <name>substrate</name>
    </ligand>
</feature>
<keyword evidence="3 5" id="KW-0521">NADP</keyword>
<comment type="caution">
    <text evidence="6">The sequence shown here is derived from an EMBL/GenBank/DDBJ whole genome shotgun (WGS) entry which is preliminary data.</text>
</comment>
<comment type="similarity">
    <text evidence="5">Belongs to the GTP cyclohydrolase I family. QueF type 1 subfamily.</text>
</comment>
<dbReference type="PIRSF" id="PIRSF027377">
    <property type="entry name" value="Nitrile_oxidored_QueF"/>
    <property type="match status" value="1"/>
</dbReference>
<dbReference type="GO" id="GO:0005737">
    <property type="term" value="C:cytoplasm"/>
    <property type="evidence" value="ECO:0007669"/>
    <property type="project" value="UniProtKB-SubCell"/>
</dbReference>
<dbReference type="HAMAP" id="MF_00818">
    <property type="entry name" value="QueF_type1"/>
    <property type="match status" value="1"/>
</dbReference>
<evidence type="ECO:0000256" key="2">
    <source>
        <dbReference type="ARBA" id="ARBA00022785"/>
    </source>
</evidence>
<dbReference type="PANTHER" id="PTHR34354">
    <property type="entry name" value="NADPH-DEPENDENT 7-CYANO-7-DEAZAGUANINE REDUCTASE"/>
    <property type="match status" value="1"/>
</dbReference>
<dbReference type="EMBL" id="JACPNR010000004">
    <property type="protein sequence ID" value="MBI2677848.1"/>
    <property type="molecule type" value="Genomic_DNA"/>
</dbReference>
<dbReference type="Pfam" id="PF14489">
    <property type="entry name" value="QueF"/>
    <property type="match status" value="1"/>
</dbReference>
<dbReference type="GO" id="GO:0008616">
    <property type="term" value="P:tRNA queuosine(34) biosynthetic process"/>
    <property type="evidence" value="ECO:0007669"/>
    <property type="project" value="UniProtKB-UniRule"/>
</dbReference>
<dbReference type="Gene3D" id="3.30.1130.10">
    <property type="match status" value="1"/>
</dbReference>
<feature type="active site" description="Thioimide intermediate" evidence="5">
    <location>
        <position position="46"/>
    </location>
</feature>
<comment type="catalytic activity">
    <reaction evidence="5">
        <text>7-aminomethyl-7-carbaguanine + 2 NADP(+) = 7-cyano-7-carbaguanine + 2 NADPH + 3 H(+)</text>
        <dbReference type="Rhea" id="RHEA:13409"/>
        <dbReference type="ChEBI" id="CHEBI:15378"/>
        <dbReference type="ChEBI" id="CHEBI:45075"/>
        <dbReference type="ChEBI" id="CHEBI:57783"/>
        <dbReference type="ChEBI" id="CHEBI:58349"/>
        <dbReference type="ChEBI" id="CHEBI:58703"/>
        <dbReference type="EC" id="1.7.1.13"/>
    </reaction>
</comment>
<keyword evidence="1 5" id="KW-0963">Cytoplasm</keyword>
<protein>
    <recommendedName>
        <fullName evidence="5">NADPH-dependent 7-cyano-7-deazaguanine reductase</fullName>
        <ecNumber evidence="5">1.7.1.13</ecNumber>
    </recommendedName>
    <alternativeName>
        <fullName evidence="5">7-cyano-7-carbaguanine reductase</fullName>
    </alternativeName>
    <alternativeName>
        <fullName evidence="5">NADPH-dependent nitrile oxidoreductase</fullName>
    </alternativeName>
    <alternativeName>
        <fullName evidence="5">PreQ(0) reductase</fullName>
    </alternativeName>
</protein>
<evidence type="ECO:0000256" key="4">
    <source>
        <dbReference type="ARBA" id="ARBA00023002"/>
    </source>
</evidence>
<dbReference type="EC" id="1.7.1.13" evidence="5"/>
<evidence type="ECO:0000256" key="3">
    <source>
        <dbReference type="ARBA" id="ARBA00022857"/>
    </source>
</evidence>
<evidence type="ECO:0000256" key="1">
    <source>
        <dbReference type="ARBA" id="ARBA00022490"/>
    </source>
</evidence>
<comment type="subcellular location">
    <subcellularLocation>
        <location evidence="5">Cytoplasm</location>
    </subcellularLocation>
</comment>
<feature type="active site" description="Proton donor" evidence="5">
    <location>
        <position position="53"/>
    </location>
</feature>
<feature type="binding site" evidence="5">
    <location>
        <begin position="87"/>
        <end position="88"/>
    </location>
    <ligand>
        <name>substrate</name>
    </ligand>
</feature>
<evidence type="ECO:0000313" key="7">
    <source>
        <dbReference type="Proteomes" id="UP000779809"/>
    </source>
</evidence>
<dbReference type="NCBIfam" id="TIGR03139">
    <property type="entry name" value="QueF-II"/>
    <property type="match status" value="1"/>
</dbReference>
<organism evidence="6 7">
    <name type="scientific">Candidatus Korobacter versatilis</name>
    <dbReference type="NCBI Taxonomy" id="658062"/>
    <lineage>
        <taxon>Bacteria</taxon>
        <taxon>Pseudomonadati</taxon>
        <taxon>Acidobacteriota</taxon>
        <taxon>Terriglobia</taxon>
        <taxon>Terriglobales</taxon>
        <taxon>Candidatus Korobacteraceae</taxon>
        <taxon>Candidatus Korobacter</taxon>
    </lineage>
</organism>
<dbReference type="GO" id="GO:0033739">
    <property type="term" value="F:preQ1 synthase activity"/>
    <property type="evidence" value="ECO:0007669"/>
    <property type="project" value="UniProtKB-UniRule"/>
</dbReference>
<name>A0A932EPL7_9BACT</name>
<keyword evidence="4 5" id="KW-0560">Oxidoreductase</keyword>
<dbReference type="InterPro" id="IPR016856">
    <property type="entry name" value="QueF_type1"/>
</dbReference>
<dbReference type="InterPro" id="IPR029500">
    <property type="entry name" value="QueF"/>
</dbReference>
<dbReference type="Proteomes" id="UP000779809">
    <property type="component" value="Unassembled WGS sequence"/>
</dbReference>
<proteinExistence type="inferred from homology"/>
<comment type="pathway">
    <text evidence="5">tRNA modification; tRNA-queuosine biosynthesis.</text>
</comment>
<comment type="function">
    <text evidence="5">Catalyzes the NADPH-dependent reduction of 7-cyano-7-deazaguanine (preQ0) to 7-aminomethyl-7-deazaguanine (preQ1).</text>
</comment>
<dbReference type="SUPFAM" id="SSF55620">
    <property type="entry name" value="Tetrahydrobiopterin biosynthesis enzymes-like"/>
    <property type="match status" value="1"/>
</dbReference>
<accession>A0A932EPL7</accession>
<keyword evidence="2 5" id="KW-0671">Queuosine biosynthesis</keyword>
<reference evidence="6" key="1">
    <citation type="submission" date="2020-07" db="EMBL/GenBank/DDBJ databases">
        <title>Huge and variable diversity of episymbiotic CPR bacteria and DPANN archaea in groundwater ecosystems.</title>
        <authorList>
            <person name="He C.Y."/>
            <person name="Keren R."/>
            <person name="Whittaker M."/>
            <person name="Farag I.F."/>
            <person name="Doudna J."/>
            <person name="Cate J.H.D."/>
            <person name="Banfield J.F."/>
        </authorList>
    </citation>
    <scope>NUCLEOTIDE SEQUENCE</scope>
    <source>
        <strain evidence="6">NC_groundwater_580_Pr5_B-0.1um_64_19</strain>
    </source>
</reference>
<gene>
    <name evidence="5 6" type="primary">queF</name>
    <name evidence="6" type="ORF">HYX28_03610</name>
</gene>
<dbReference type="InterPro" id="IPR050084">
    <property type="entry name" value="NADPH_dep_7-cyano-7-deazaG_red"/>
</dbReference>
<evidence type="ECO:0000313" key="6">
    <source>
        <dbReference type="EMBL" id="MBI2677848.1"/>
    </source>
</evidence>
<evidence type="ECO:0000256" key="5">
    <source>
        <dbReference type="HAMAP-Rule" id="MF_00818"/>
    </source>
</evidence>
<sequence length="132" mass="15221">MPKSPRYTETHARAGLDHRFPAIETFPNQFPGYEITIDVPEFTSVCPKTGLPDFGVLYIKYMPRRACLELKSLKEYLFEYRNLGIFQENIVNRVLEDVVKAAKPVWAVVRGEFNRRGGIGTTVEARYPRPKK</sequence>
<dbReference type="InterPro" id="IPR043133">
    <property type="entry name" value="GTP-CH-I_C/QueF"/>
</dbReference>
<dbReference type="AlphaFoldDB" id="A0A932EPL7"/>
<dbReference type="PANTHER" id="PTHR34354:SF1">
    <property type="entry name" value="NADPH-DEPENDENT 7-CYANO-7-DEAZAGUANINE REDUCTASE"/>
    <property type="match status" value="1"/>
</dbReference>